<protein>
    <submittedName>
        <fullName evidence="2">Uncharacterized protein</fullName>
    </submittedName>
</protein>
<name>A0A2P6C7K8_9FLAO</name>
<gene>
    <name evidence="2" type="ORF">BTO14_12680</name>
</gene>
<evidence type="ECO:0000313" key="3">
    <source>
        <dbReference type="Proteomes" id="UP000247345"/>
    </source>
</evidence>
<accession>A0A2P6C7K8</accession>
<feature type="transmembrane region" description="Helical" evidence="1">
    <location>
        <begin position="104"/>
        <end position="125"/>
    </location>
</feature>
<keyword evidence="1" id="KW-1133">Transmembrane helix</keyword>
<dbReference type="AlphaFoldDB" id="A0A2P6C7K8"/>
<reference evidence="2 3" key="1">
    <citation type="submission" date="2016-12" db="EMBL/GenBank/DDBJ databases">
        <title>Trade-off between light-utilization and light-protection in marine flavobacteria.</title>
        <authorList>
            <person name="Kumagai Y."/>
            <person name="Yoshizawa S."/>
            <person name="Kogure K."/>
            <person name="Iwasaki W."/>
        </authorList>
    </citation>
    <scope>NUCLEOTIDE SEQUENCE [LARGE SCALE GENOMIC DNA]</scope>
    <source>
        <strain evidence="2 3">KCTC 12100</strain>
    </source>
</reference>
<organism evidence="2 3">
    <name type="scientific">Polaribacter butkevichii</name>
    <dbReference type="NCBI Taxonomy" id="218490"/>
    <lineage>
        <taxon>Bacteria</taxon>
        <taxon>Pseudomonadati</taxon>
        <taxon>Bacteroidota</taxon>
        <taxon>Flavobacteriia</taxon>
        <taxon>Flavobacteriales</taxon>
        <taxon>Flavobacteriaceae</taxon>
    </lineage>
</organism>
<dbReference type="OrthoDB" id="1179143at2"/>
<keyword evidence="3" id="KW-1185">Reference proteome</keyword>
<comment type="caution">
    <text evidence="2">The sequence shown here is derived from an EMBL/GenBank/DDBJ whole genome shotgun (WGS) entry which is preliminary data.</text>
</comment>
<dbReference type="Pfam" id="PF19665">
    <property type="entry name" value="DUF6168"/>
    <property type="match status" value="1"/>
</dbReference>
<evidence type="ECO:0000313" key="2">
    <source>
        <dbReference type="EMBL" id="PQJ68895.1"/>
    </source>
</evidence>
<feature type="transmembrane region" description="Helical" evidence="1">
    <location>
        <begin position="5"/>
        <end position="26"/>
    </location>
</feature>
<dbReference type="Proteomes" id="UP000247345">
    <property type="component" value="Unassembled WGS sequence"/>
</dbReference>
<feature type="transmembrane region" description="Helical" evidence="1">
    <location>
        <begin position="71"/>
        <end position="92"/>
    </location>
</feature>
<evidence type="ECO:0000256" key="1">
    <source>
        <dbReference type="SAM" id="Phobius"/>
    </source>
</evidence>
<proteinExistence type="predicted"/>
<sequence>MIKSILVFSIVFFTLFLLSFTIHSYFIEEQTITLPYSLKKVYLFHYAFSLLICTNFLFFSRIPKIFEQLGFIYLGTILLKLTLFSILFYTSLFSENELTFSERLSLFIPAIVFLLIEALFVAKILKKK</sequence>
<dbReference type="InterPro" id="IPR046166">
    <property type="entry name" value="DUF6168"/>
</dbReference>
<feature type="transmembrane region" description="Helical" evidence="1">
    <location>
        <begin position="41"/>
        <end position="59"/>
    </location>
</feature>
<dbReference type="EMBL" id="MSCK01000002">
    <property type="protein sequence ID" value="PQJ68895.1"/>
    <property type="molecule type" value="Genomic_DNA"/>
</dbReference>
<keyword evidence="1" id="KW-0812">Transmembrane</keyword>
<keyword evidence="1" id="KW-0472">Membrane</keyword>
<dbReference type="RefSeq" id="WP_105049833.1">
    <property type="nucleotide sequence ID" value="NZ_CP150661.1"/>
</dbReference>